<evidence type="ECO:0008006" key="3">
    <source>
        <dbReference type="Google" id="ProtNLM"/>
    </source>
</evidence>
<dbReference type="RefSeq" id="WP_194813043.1">
    <property type="nucleotide sequence ID" value="NZ_CP063056.1"/>
</dbReference>
<accession>A0ABX6V2E0</accession>
<sequence>MKKALIVLLIFVVTACSNLVVKSLPAQSVESRLFKIEQLNEQNQVRQASLLSVQFSETQWRWVQTDPLGAPLARLVLSEQGWQNDGFIMPNQQAKQLFTAIAVALNPDHPPFELNKNWRIQKNGMHFSITLPDGSQWKVNEL</sequence>
<evidence type="ECO:0000313" key="2">
    <source>
        <dbReference type="Proteomes" id="UP000663069"/>
    </source>
</evidence>
<reference evidence="1 2" key="1">
    <citation type="submission" date="2020-10" db="EMBL/GenBank/DDBJ databases">
        <title>Genome Sequencing of Rodentibacter spp. strain DSM111151.</title>
        <authorList>
            <person name="Benga L."/>
            <person name="Lautwein T."/>
        </authorList>
    </citation>
    <scope>NUCLEOTIDE SEQUENCE [LARGE SCALE GENOMIC DNA]</scope>
    <source>
        <strain evidence="1 2">DSM 111151</strain>
    </source>
</reference>
<dbReference type="PROSITE" id="PS51257">
    <property type="entry name" value="PROKAR_LIPOPROTEIN"/>
    <property type="match status" value="1"/>
</dbReference>
<evidence type="ECO:0000313" key="1">
    <source>
        <dbReference type="EMBL" id="QPB43486.1"/>
    </source>
</evidence>
<name>A0ABX6V2E0_9PAST</name>
<dbReference type="EMBL" id="CP063056">
    <property type="protein sequence ID" value="QPB43486.1"/>
    <property type="molecule type" value="Genomic_DNA"/>
</dbReference>
<organism evidence="1 2">
    <name type="scientific">Rodentibacter haemolyticus</name>
    <dbReference type="NCBI Taxonomy" id="2778911"/>
    <lineage>
        <taxon>Bacteria</taxon>
        <taxon>Pseudomonadati</taxon>
        <taxon>Pseudomonadota</taxon>
        <taxon>Gammaproteobacteria</taxon>
        <taxon>Pasteurellales</taxon>
        <taxon>Pasteurellaceae</taxon>
        <taxon>Rodentibacter</taxon>
    </lineage>
</organism>
<dbReference type="Proteomes" id="UP000663069">
    <property type="component" value="Chromosome"/>
</dbReference>
<gene>
    <name evidence="1" type="ORF">IHV77_05225</name>
</gene>
<keyword evidence="2" id="KW-1185">Reference proteome</keyword>
<protein>
    <recommendedName>
        <fullName evidence="3">Lipoprotein</fullName>
    </recommendedName>
</protein>
<proteinExistence type="predicted"/>